<proteinExistence type="inferred from homology"/>
<dbReference type="InterPro" id="IPR045034">
    <property type="entry name" value="O-acyltransferase_WSD1-like"/>
</dbReference>
<evidence type="ECO:0000256" key="2">
    <source>
        <dbReference type="ARBA" id="ARBA00005189"/>
    </source>
</evidence>
<dbReference type="PANTHER" id="PTHR31650:SF1">
    <property type="entry name" value="WAX ESTER SYNTHASE_DIACYLGLYCEROL ACYLTRANSFERASE 4-RELATED"/>
    <property type="match status" value="1"/>
</dbReference>
<evidence type="ECO:0000313" key="14">
    <source>
        <dbReference type="Proteomes" id="UP001595947"/>
    </source>
</evidence>
<dbReference type="EMBL" id="JBHSIV010000014">
    <property type="protein sequence ID" value="MFC5063462.1"/>
    <property type="molecule type" value="Genomic_DNA"/>
</dbReference>
<evidence type="ECO:0000256" key="9">
    <source>
        <dbReference type="ARBA" id="ARBA00023315"/>
    </source>
</evidence>
<feature type="domain" description="O-acyltransferase WSD1 C-terminal" evidence="12">
    <location>
        <begin position="322"/>
        <end position="461"/>
    </location>
</feature>
<keyword evidence="6" id="KW-0808">Transferase</keyword>
<evidence type="ECO:0000256" key="6">
    <source>
        <dbReference type="ARBA" id="ARBA00022679"/>
    </source>
</evidence>
<comment type="caution">
    <text evidence="13">The sequence shown here is derived from an EMBL/GenBank/DDBJ whole genome shotgun (WGS) entry which is preliminary data.</text>
</comment>
<protein>
    <recommendedName>
        <fullName evidence="4">diacylglycerol O-acyltransferase</fullName>
        <ecNumber evidence="4">2.3.1.20</ecNumber>
    </recommendedName>
</protein>
<evidence type="ECO:0000256" key="5">
    <source>
        <dbReference type="ARBA" id="ARBA00022516"/>
    </source>
</evidence>
<dbReference type="Proteomes" id="UP001595947">
    <property type="component" value="Unassembled WGS sequence"/>
</dbReference>
<comment type="pathway">
    <text evidence="1">Glycerolipid metabolism; triacylglycerol biosynthesis.</text>
</comment>
<keyword evidence="9" id="KW-0012">Acyltransferase</keyword>
<dbReference type="Pfam" id="PF06974">
    <property type="entry name" value="WS_DGAT_C"/>
    <property type="match status" value="1"/>
</dbReference>
<sequence length="472" mass="50800">MTDDGPVRSPSRMNALEAMMWRAEVDPRLRSPVTIVDVLDLEPDWERVVEAHEQATRFVPRLRDRVLEPWWGWGLPEWSPDPGFTLSDHLERRRLGGTGGRRDLLDLAAAWASAPFERDRPPWAAMLVTGLEDGRAGYLLKIHHSLADGLGLVQILRLLHGSERDPARARPLRAVPDRDGPSRLGLTGRRAVGLLDAAPGAVLAGLGWAAGAAERVVSDPLGRTRDGVTFLASAARAAVPHRVPPSPLLRGRSLDRRFLTWDVDLEELKHAGRAAGGSLNDAYLAAVLGGVARYHARFGVVPENVSVGMPMNTRGSDDALGGNHWAGLRFAAPLRETDPAARIRLVRDVVADLRRERVMDGLGLIAPLLASLPPVLLARVQGGATRRNDLQASNIPGLSRPAFIAGAQIERSYAFGPLPGGAVMVALMSNRDTCCIGATVDPAAVTEPDVFAACLDEAFAEVLALGRPGHRA</sequence>
<accession>A0ABV9YP71</accession>
<evidence type="ECO:0000259" key="11">
    <source>
        <dbReference type="Pfam" id="PF03007"/>
    </source>
</evidence>
<comment type="pathway">
    <text evidence="2">Lipid metabolism.</text>
</comment>
<name>A0ABV9YP71_9PSEU</name>
<dbReference type="EC" id="2.3.1.20" evidence="4"/>
<organism evidence="13 14">
    <name type="scientific">Actinomycetospora atypica</name>
    <dbReference type="NCBI Taxonomy" id="1290095"/>
    <lineage>
        <taxon>Bacteria</taxon>
        <taxon>Bacillati</taxon>
        <taxon>Actinomycetota</taxon>
        <taxon>Actinomycetes</taxon>
        <taxon>Pseudonocardiales</taxon>
        <taxon>Pseudonocardiaceae</taxon>
        <taxon>Actinomycetospora</taxon>
    </lineage>
</organism>
<evidence type="ECO:0000256" key="1">
    <source>
        <dbReference type="ARBA" id="ARBA00004771"/>
    </source>
</evidence>
<dbReference type="SUPFAM" id="SSF52777">
    <property type="entry name" value="CoA-dependent acyltransferases"/>
    <property type="match status" value="1"/>
</dbReference>
<evidence type="ECO:0000256" key="3">
    <source>
        <dbReference type="ARBA" id="ARBA00009587"/>
    </source>
</evidence>
<dbReference type="InterPro" id="IPR004255">
    <property type="entry name" value="O-acyltransferase_WSD1_N"/>
</dbReference>
<keyword evidence="5" id="KW-0444">Lipid biosynthesis</keyword>
<dbReference type="Pfam" id="PF03007">
    <property type="entry name" value="WS_DGAT_cat"/>
    <property type="match status" value="1"/>
</dbReference>
<evidence type="ECO:0000256" key="4">
    <source>
        <dbReference type="ARBA" id="ARBA00013244"/>
    </source>
</evidence>
<evidence type="ECO:0000256" key="7">
    <source>
        <dbReference type="ARBA" id="ARBA00022798"/>
    </source>
</evidence>
<evidence type="ECO:0000256" key="10">
    <source>
        <dbReference type="ARBA" id="ARBA00048109"/>
    </source>
</evidence>
<keyword evidence="8" id="KW-0443">Lipid metabolism</keyword>
<dbReference type="PANTHER" id="PTHR31650">
    <property type="entry name" value="O-ACYLTRANSFERASE (WSD1-LIKE) FAMILY PROTEIN"/>
    <property type="match status" value="1"/>
</dbReference>
<comment type="catalytic activity">
    <reaction evidence="10">
        <text>an acyl-CoA + a 1,2-diacyl-sn-glycerol = a triacyl-sn-glycerol + CoA</text>
        <dbReference type="Rhea" id="RHEA:10868"/>
        <dbReference type="ChEBI" id="CHEBI:17815"/>
        <dbReference type="ChEBI" id="CHEBI:57287"/>
        <dbReference type="ChEBI" id="CHEBI:58342"/>
        <dbReference type="ChEBI" id="CHEBI:64615"/>
        <dbReference type="EC" id="2.3.1.20"/>
    </reaction>
</comment>
<evidence type="ECO:0000256" key="8">
    <source>
        <dbReference type="ARBA" id="ARBA00023098"/>
    </source>
</evidence>
<evidence type="ECO:0000259" key="12">
    <source>
        <dbReference type="Pfam" id="PF06974"/>
    </source>
</evidence>
<comment type="similarity">
    <text evidence="3">Belongs to the long-chain O-acyltransferase family.</text>
</comment>
<dbReference type="RefSeq" id="WP_378036810.1">
    <property type="nucleotide sequence ID" value="NZ_JBHSIV010000014.1"/>
</dbReference>
<gene>
    <name evidence="13" type="ORF">ACFPBZ_14670</name>
</gene>
<dbReference type="InterPro" id="IPR009721">
    <property type="entry name" value="O-acyltransferase_WSD1_C"/>
</dbReference>
<keyword evidence="14" id="KW-1185">Reference proteome</keyword>
<feature type="domain" description="O-acyltransferase WSD1-like N-terminal" evidence="11">
    <location>
        <begin position="37"/>
        <end position="283"/>
    </location>
</feature>
<evidence type="ECO:0000313" key="13">
    <source>
        <dbReference type="EMBL" id="MFC5063462.1"/>
    </source>
</evidence>
<keyword evidence="7" id="KW-0319">Glycerol metabolism</keyword>
<reference evidence="14" key="1">
    <citation type="journal article" date="2019" name="Int. J. Syst. Evol. Microbiol.">
        <title>The Global Catalogue of Microorganisms (GCM) 10K type strain sequencing project: providing services to taxonomists for standard genome sequencing and annotation.</title>
        <authorList>
            <consortium name="The Broad Institute Genomics Platform"/>
            <consortium name="The Broad Institute Genome Sequencing Center for Infectious Disease"/>
            <person name="Wu L."/>
            <person name="Ma J."/>
        </authorList>
    </citation>
    <scope>NUCLEOTIDE SEQUENCE [LARGE SCALE GENOMIC DNA]</scope>
    <source>
        <strain evidence="14">CGMCC 4.7093</strain>
    </source>
</reference>